<proteinExistence type="predicted"/>
<organism evidence="1 2">
    <name type="scientific">Lasiodiplodia theobromae</name>
    <dbReference type="NCBI Taxonomy" id="45133"/>
    <lineage>
        <taxon>Eukaryota</taxon>
        <taxon>Fungi</taxon>
        <taxon>Dikarya</taxon>
        <taxon>Ascomycota</taxon>
        <taxon>Pezizomycotina</taxon>
        <taxon>Dothideomycetes</taxon>
        <taxon>Dothideomycetes incertae sedis</taxon>
        <taxon>Botryosphaeriales</taxon>
        <taxon>Botryosphaeriaceae</taxon>
        <taxon>Lasiodiplodia</taxon>
    </lineage>
</organism>
<dbReference type="PRINTS" id="PR00081">
    <property type="entry name" value="GDHRDH"/>
</dbReference>
<accession>A0A5N5CV31</accession>
<dbReference type="OrthoDB" id="1669814at2759"/>
<dbReference type="Proteomes" id="UP000325902">
    <property type="component" value="Unassembled WGS sequence"/>
</dbReference>
<sequence length="123" mass="12988">MASLQGKVIAITGAASGIGLAVATLVASQGARVSLADVREKHLEEAADKIRSTGAQVFSRVVDVRKPEQVDAWIEATVATFGRLDGAANIAGVAPTTPLEVKDLDDESWKVTPRQFFGRKAQD</sequence>
<dbReference type="PANTHER" id="PTHR43975">
    <property type="entry name" value="ZGC:101858"/>
    <property type="match status" value="1"/>
</dbReference>
<dbReference type="AlphaFoldDB" id="A0A5N5CV31"/>
<dbReference type="InterPro" id="IPR036291">
    <property type="entry name" value="NAD(P)-bd_dom_sf"/>
</dbReference>
<keyword evidence="2" id="KW-1185">Reference proteome</keyword>
<dbReference type="InterPro" id="IPR002347">
    <property type="entry name" value="SDR_fam"/>
</dbReference>
<protein>
    <submittedName>
        <fullName evidence="1">Chanoclavine-I dehydrogenase</fullName>
    </submittedName>
</protein>
<comment type="caution">
    <text evidence="1">The sequence shown here is derived from an EMBL/GenBank/DDBJ whole genome shotgun (WGS) entry which is preliminary data.</text>
</comment>
<dbReference type="CDD" id="cd05233">
    <property type="entry name" value="SDR_c"/>
    <property type="match status" value="1"/>
</dbReference>
<gene>
    <name evidence="1" type="ORF">DBV05_g12124</name>
</gene>
<name>A0A5N5CV31_9PEZI</name>
<dbReference type="SUPFAM" id="SSF51735">
    <property type="entry name" value="NAD(P)-binding Rossmann-fold domains"/>
    <property type="match status" value="1"/>
</dbReference>
<evidence type="ECO:0000313" key="1">
    <source>
        <dbReference type="EMBL" id="KAB2569206.1"/>
    </source>
</evidence>
<dbReference type="Pfam" id="PF00106">
    <property type="entry name" value="adh_short"/>
    <property type="match status" value="1"/>
</dbReference>
<dbReference type="PANTHER" id="PTHR43975:SF2">
    <property type="entry name" value="EG:BACR7A4.14 PROTEIN-RELATED"/>
    <property type="match status" value="1"/>
</dbReference>
<dbReference type="Gene3D" id="3.40.50.720">
    <property type="entry name" value="NAD(P)-binding Rossmann-like Domain"/>
    <property type="match status" value="1"/>
</dbReference>
<evidence type="ECO:0000313" key="2">
    <source>
        <dbReference type="Proteomes" id="UP000325902"/>
    </source>
</evidence>
<dbReference type="EMBL" id="VCHE01000215">
    <property type="protein sequence ID" value="KAB2569206.1"/>
    <property type="molecule type" value="Genomic_DNA"/>
</dbReference>
<reference evidence="1 2" key="1">
    <citation type="journal article" date="2019" name="Sci. Rep.">
        <title>A multi-omics analysis of the grapevine pathogen Lasiodiplodia theobromae reveals that temperature affects the expression of virulence- and pathogenicity-related genes.</title>
        <authorList>
            <person name="Felix C."/>
            <person name="Meneses R."/>
            <person name="Goncalves M.F.M."/>
            <person name="Tilleman L."/>
            <person name="Duarte A.S."/>
            <person name="Jorrin-Novo J.V."/>
            <person name="Van de Peer Y."/>
            <person name="Deforce D."/>
            <person name="Van Nieuwerburgh F."/>
            <person name="Esteves A.C."/>
            <person name="Alves A."/>
        </authorList>
    </citation>
    <scope>NUCLEOTIDE SEQUENCE [LARGE SCALE GENOMIC DNA]</scope>
    <source>
        <strain evidence="1 2">LA-SOL3</strain>
    </source>
</reference>